<dbReference type="Proteomes" id="UP000245489">
    <property type="component" value="Unassembled WGS sequence"/>
</dbReference>
<dbReference type="EMBL" id="QGGO01000063">
    <property type="protein sequence ID" value="PWK14525.1"/>
    <property type="molecule type" value="Genomic_DNA"/>
</dbReference>
<dbReference type="Pfam" id="PF13614">
    <property type="entry name" value="AAA_31"/>
    <property type="match status" value="1"/>
</dbReference>
<dbReference type="CDD" id="cd02042">
    <property type="entry name" value="ParAB_family"/>
    <property type="match status" value="1"/>
</dbReference>
<dbReference type="SUPFAM" id="SSF52540">
    <property type="entry name" value="P-loop containing nucleoside triphosphate hydrolases"/>
    <property type="match status" value="1"/>
</dbReference>
<feature type="domain" description="AAA" evidence="1">
    <location>
        <begin position="71"/>
        <end position="241"/>
    </location>
</feature>
<dbReference type="Gene3D" id="3.40.50.300">
    <property type="entry name" value="P-loop containing nucleotide triphosphate hydrolases"/>
    <property type="match status" value="1"/>
</dbReference>
<dbReference type="AlphaFoldDB" id="A0A316DAJ0"/>
<dbReference type="InterPro" id="IPR025669">
    <property type="entry name" value="AAA_dom"/>
</dbReference>
<proteinExistence type="predicted"/>
<dbReference type="PANTHER" id="PTHR13696">
    <property type="entry name" value="P-LOOP CONTAINING NUCLEOSIDE TRIPHOSPHATE HYDROLASE"/>
    <property type="match status" value="1"/>
</dbReference>
<reference evidence="2 3" key="1">
    <citation type="submission" date="2018-05" db="EMBL/GenBank/DDBJ databases">
        <title>Genomic Encyclopedia of Archaeal and Bacterial Type Strains, Phase II (KMG-II): from individual species to whole genera.</title>
        <authorList>
            <person name="Goeker M."/>
        </authorList>
    </citation>
    <scope>NUCLEOTIDE SEQUENCE [LARGE SCALE GENOMIC DNA]</scope>
    <source>
        <strain evidence="2 3">DSM 22214</strain>
    </source>
</reference>
<evidence type="ECO:0000313" key="2">
    <source>
        <dbReference type="EMBL" id="PWK14525.1"/>
    </source>
</evidence>
<dbReference type="InterPro" id="IPR027417">
    <property type="entry name" value="P-loop_NTPase"/>
</dbReference>
<sequence>MDMLTQDTLLKFLKRRSAISIATLEREAQLPKNTLSGVLSGSRNLNEKHLLDLYPVVTKYGFSQEAFEKARVISIINHKGGVGKTTTTAYLGEALANQGFKVLLIDIDPQGSLSEVLNIRVGETQVFHSLLNLEVPLAIQNIQTNLDIAPSDIELSSAEKELSNKIGGELRLKVAINKISKNYDFILIDCPPSLNILTITAMQASNSCLITTLPEQLAYKGLVVLLERIAEVRTLLNPALELDGIVFTMVKNNTIHREYKELIRQQFSNLKVFNSEIKHLIDFQKAMVEQLTINVFSKNSEAASSYKNLGAEYLQSLDNRN</sequence>
<dbReference type="FunFam" id="3.40.50.300:FF:000285">
    <property type="entry name" value="Sporulation initiation inhibitor Soj"/>
    <property type="match status" value="1"/>
</dbReference>
<dbReference type="PANTHER" id="PTHR13696:SF99">
    <property type="entry name" value="COBYRINIC ACID AC-DIAMIDE SYNTHASE"/>
    <property type="match status" value="1"/>
</dbReference>
<evidence type="ECO:0000259" key="1">
    <source>
        <dbReference type="Pfam" id="PF13614"/>
    </source>
</evidence>
<evidence type="ECO:0000313" key="3">
    <source>
        <dbReference type="Proteomes" id="UP000245489"/>
    </source>
</evidence>
<comment type="caution">
    <text evidence="2">The sequence shown here is derived from an EMBL/GenBank/DDBJ whole genome shotgun (WGS) entry which is preliminary data.</text>
</comment>
<protein>
    <submittedName>
        <fullName evidence="2">Chromosome partitioning protein</fullName>
    </submittedName>
</protein>
<dbReference type="InterPro" id="IPR050678">
    <property type="entry name" value="DNA_Partitioning_ATPase"/>
</dbReference>
<name>A0A316DAJ0_9BACT</name>
<organism evidence="2 3">
    <name type="scientific">Arcicella aurantiaca</name>
    <dbReference type="NCBI Taxonomy" id="591202"/>
    <lineage>
        <taxon>Bacteria</taxon>
        <taxon>Pseudomonadati</taxon>
        <taxon>Bacteroidota</taxon>
        <taxon>Cytophagia</taxon>
        <taxon>Cytophagales</taxon>
        <taxon>Flectobacillaceae</taxon>
        <taxon>Arcicella</taxon>
    </lineage>
</organism>
<accession>A0A316DAJ0</accession>
<gene>
    <name evidence="2" type="ORF">LV89_04999</name>
</gene>
<keyword evidence="3" id="KW-1185">Reference proteome</keyword>